<dbReference type="Pfam" id="PF13561">
    <property type="entry name" value="adh_short_C2"/>
    <property type="match status" value="1"/>
</dbReference>
<name>A0ABZ0IY33_9BACT</name>
<evidence type="ECO:0000256" key="1">
    <source>
        <dbReference type="ARBA" id="ARBA00006484"/>
    </source>
</evidence>
<gene>
    <name evidence="3" type="ORF">RT717_07980</name>
</gene>
<reference evidence="3 4" key="1">
    <citation type="journal article" date="2023" name="Microbiol. Resour. Announc.">
        <title>Complete Genome Sequence of Imperialibacter roseus strain P4T.</title>
        <authorList>
            <person name="Tizabi D.R."/>
            <person name="Bachvaroff T."/>
            <person name="Hill R.T."/>
        </authorList>
    </citation>
    <scope>NUCLEOTIDE SEQUENCE [LARGE SCALE GENOMIC DNA]</scope>
    <source>
        <strain evidence="3 4">P4T</strain>
    </source>
</reference>
<dbReference type="PANTHER" id="PTHR43477">
    <property type="entry name" value="DIHYDROANTICAPSIN 7-DEHYDROGENASE"/>
    <property type="match status" value="1"/>
</dbReference>
<keyword evidence="4" id="KW-1185">Reference proteome</keyword>
<dbReference type="Gene3D" id="3.40.50.720">
    <property type="entry name" value="NAD(P)-binding Rossmann-like Domain"/>
    <property type="match status" value="2"/>
</dbReference>
<dbReference type="PANTHER" id="PTHR43477:SF1">
    <property type="entry name" value="DIHYDROANTICAPSIN 7-DEHYDROGENASE"/>
    <property type="match status" value="1"/>
</dbReference>
<keyword evidence="2" id="KW-0560">Oxidoreductase</keyword>
<evidence type="ECO:0000313" key="4">
    <source>
        <dbReference type="Proteomes" id="UP001302349"/>
    </source>
</evidence>
<evidence type="ECO:0000313" key="3">
    <source>
        <dbReference type="EMBL" id="WOK08572.1"/>
    </source>
</evidence>
<dbReference type="InterPro" id="IPR036291">
    <property type="entry name" value="NAD(P)-bd_dom_sf"/>
</dbReference>
<accession>A0ABZ0IY33</accession>
<dbReference type="InterPro" id="IPR002347">
    <property type="entry name" value="SDR_fam"/>
</dbReference>
<dbReference type="InterPro" id="IPR051122">
    <property type="entry name" value="SDR_DHRS6-like"/>
</dbReference>
<dbReference type="Proteomes" id="UP001302349">
    <property type="component" value="Chromosome"/>
</dbReference>
<comment type="similarity">
    <text evidence="1">Belongs to the short-chain dehydrogenases/reductases (SDR) family.</text>
</comment>
<dbReference type="SUPFAM" id="SSF51735">
    <property type="entry name" value="NAD(P)-binding Rossmann-fold domains"/>
    <property type="match status" value="1"/>
</dbReference>
<sequence length="257" mass="28199">MSKWALILGGSSGIGLATARKLGKSGWNLLVAHRDRRSVLGDIEAAFNEIRESGAQLISFNFDATSQEKIDEHLPQFRKALGDANIGLMLHSVSRGNLKPFVSKDGPELNLQDLQLTIDAMALNVFTWARTLLKNDFFAKPARIITLTSMGNDRVWEGYGAIALAKSTLETLSRYLAVELAPHSIRVNTIQAGVTLTPSLKMIPSYEKMIELVTKNNPMGRMTTPEDVANAIYLLSLDEANWINGSTIHVDGGEHLL</sequence>
<dbReference type="EMBL" id="CP136051">
    <property type="protein sequence ID" value="WOK08572.1"/>
    <property type="molecule type" value="Genomic_DNA"/>
</dbReference>
<evidence type="ECO:0000256" key="2">
    <source>
        <dbReference type="ARBA" id="ARBA00023002"/>
    </source>
</evidence>
<proteinExistence type="inferred from homology"/>
<dbReference type="PRINTS" id="PR00081">
    <property type="entry name" value="GDHRDH"/>
</dbReference>
<dbReference type="RefSeq" id="WP_317491209.1">
    <property type="nucleotide sequence ID" value="NZ_CP136051.1"/>
</dbReference>
<protein>
    <submittedName>
        <fullName evidence="3">SDR family oxidoreductase</fullName>
    </submittedName>
</protein>
<organism evidence="3 4">
    <name type="scientific">Imperialibacter roseus</name>
    <dbReference type="NCBI Taxonomy" id="1324217"/>
    <lineage>
        <taxon>Bacteria</taxon>
        <taxon>Pseudomonadati</taxon>
        <taxon>Bacteroidota</taxon>
        <taxon>Cytophagia</taxon>
        <taxon>Cytophagales</taxon>
        <taxon>Flammeovirgaceae</taxon>
        <taxon>Imperialibacter</taxon>
    </lineage>
</organism>